<keyword evidence="2" id="KW-1185">Reference proteome</keyword>
<dbReference type="Gene3D" id="3.40.30.10">
    <property type="entry name" value="Glutaredoxin"/>
    <property type="match status" value="1"/>
</dbReference>
<organism evidence="1 2">
    <name type="scientific">Syncephalis pseudoplumigaleata</name>
    <dbReference type="NCBI Taxonomy" id="1712513"/>
    <lineage>
        <taxon>Eukaryota</taxon>
        <taxon>Fungi</taxon>
        <taxon>Fungi incertae sedis</taxon>
        <taxon>Zoopagomycota</taxon>
        <taxon>Zoopagomycotina</taxon>
        <taxon>Zoopagomycetes</taxon>
        <taxon>Zoopagales</taxon>
        <taxon>Piptocephalidaceae</taxon>
        <taxon>Syncephalis</taxon>
    </lineage>
</organism>
<accession>A0A4V1J0P9</accession>
<sequence length="190" mass="21604">MALPRHFSGHRSGNADAPHLLEAYLDFVEVLPWLSANYPGKVQFIFRHQIQPWHPQSTLVHEASLAAERVDPTKFYEIAASLFEQQASYFDEALVHKTREQVYQQLSEQLSKVVDKPAASIHAELAVPTGEPKNIGNKVTDDLKWHIKYARQQGVHVSPSVYWDGIVDNSISSGWDLSQWKAYIEKRLTA</sequence>
<dbReference type="OrthoDB" id="37297at2759"/>
<dbReference type="PANTHER" id="PTHR33875:SF2">
    <property type="entry name" value="ACR183CP"/>
    <property type="match status" value="1"/>
</dbReference>
<dbReference type="SUPFAM" id="SSF52833">
    <property type="entry name" value="Thioredoxin-like"/>
    <property type="match status" value="1"/>
</dbReference>
<gene>
    <name evidence="1" type="ORF">SYNPS1DRAFT_32101</name>
</gene>
<evidence type="ECO:0000313" key="2">
    <source>
        <dbReference type="Proteomes" id="UP000278143"/>
    </source>
</evidence>
<dbReference type="Proteomes" id="UP000278143">
    <property type="component" value="Unassembled WGS sequence"/>
</dbReference>
<proteinExistence type="predicted"/>
<dbReference type="InterPro" id="IPR036249">
    <property type="entry name" value="Thioredoxin-like_sf"/>
</dbReference>
<dbReference type="PANTHER" id="PTHR33875">
    <property type="entry name" value="OS09G0542200 PROTEIN"/>
    <property type="match status" value="1"/>
</dbReference>
<reference evidence="2" key="1">
    <citation type="journal article" date="2018" name="Nat. Microbiol.">
        <title>Leveraging single-cell genomics to expand the fungal tree of life.</title>
        <authorList>
            <person name="Ahrendt S.R."/>
            <person name="Quandt C.A."/>
            <person name="Ciobanu D."/>
            <person name="Clum A."/>
            <person name="Salamov A."/>
            <person name="Andreopoulos B."/>
            <person name="Cheng J.F."/>
            <person name="Woyke T."/>
            <person name="Pelin A."/>
            <person name="Henrissat B."/>
            <person name="Reynolds N.K."/>
            <person name="Benny G.L."/>
            <person name="Smith M.E."/>
            <person name="James T.Y."/>
            <person name="Grigoriev I.V."/>
        </authorList>
    </citation>
    <scope>NUCLEOTIDE SEQUENCE [LARGE SCALE GENOMIC DNA]</scope>
    <source>
        <strain evidence="2">Benny S71-1</strain>
    </source>
</reference>
<protein>
    <submittedName>
        <fullName evidence="1">Uncharacterized protein</fullName>
    </submittedName>
</protein>
<dbReference type="EMBL" id="KZ992263">
    <property type="protein sequence ID" value="RKP22319.1"/>
    <property type="molecule type" value="Genomic_DNA"/>
</dbReference>
<name>A0A4V1J0P9_9FUNG</name>
<dbReference type="AlphaFoldDB" id="A0A4V1J0P9"/>
<evidence type="ECO:0000313" key="1">
    <source>
        <dbReference type="EMBL" id="RKP22319.1"/>
    </source>
</evidence>